<sequence length="204" mass="23271">MSFSGALLSQITDGLVDVGYVVIPDTFSAYEVAALAADCRQGWRNGLFHAAAVGRGEQERIAPDIRADHVRWLDMETATPHQLTYLDKMESLRQSLNQSLYLGLLELETHFAIYPEGAFYKRHVDNFRGTGQRQITTILYLNEQWQLGDGGELRIYLDESNADSYIDVPPRAGTMVVFHSPRFYHEVLPAKRERMSLTGWFRTR</sequence>
<keyword evidence="9" id="KW-1185">Reference proteome</keyword>
<dbReference type="PROSITE" id="PS51471">
    <property type="entry name" value="FE2OG_OXY"/>
    <property type="match status" value="1"/>
</dbReference>
<dbReference type="GO" id="GO:0031418">
    <property type="term" value="F:L-ascorbic acid binding"/>
    <property type="evidence" value="ECO:0007669"/>
    <property type="project" value="UniProtKB-KW"/>
</dbReference>
<dbReference type="Gene3D" id="2.60.120.620">
    <property type="entry name" value="q2cbj1_9rhob like domain"/>
    <property type="match status" value="1"/>
</dbReference>
<evidence type="ECO:0000313" key="9">
    <source>
        <dbReference type="Proteomes" id="UP000575898"/>
    </source>
</evidence>
<dbReference type="SMART" id="SM00702">
    <property type="entry name" value="P4Hc"/>
    <property type="match status" value="1"/>
</dbReference>
<keyword evidence="3" id="KW-0847">Vitamin C</keyword>
<evidence type="ECO:0000256" key="5">
    <source>
        <dbReference type="ARBA" id="ARBA00023002"/>
    </source>
</evidence>
<evidence type="ECO:0000256" key="4">
    <source>
        <dbReference type="ARBA" id="ARBA00022964"/>
    </source>
</evidence>
<proteinExistence type="predicted"/>
<keyword evidence="6" id="KW-0408">Iron</keyword>
<keyword evidence="4" id="KW-0223">Dioxygenase</keyword>
<dbReference type="InterPro" id="IPR044862">
    <property type="entry name" value="Pro_4_hyd_alph_FE2OG_OXY"/>
</dbReference>
<dbReference type="EMBL" id="JACHHY010000001">
    <property type="protein sequence ID" value="MBB5016785.1"/>
    <property type="molecule type" value="Genomic_DNA"/>
</dbReference>
<name>A0A840MGX9_9PROT</name>
<dbReference type="InterPro" id="IPR051559">
    <property type="entry name" value="HIF_prolyl_hydroxylases"/>
</dbReference>
<gene>
    <name evidence="8" type="ORF">HNQ59_000047</name>
</gene>
<dbReference type="PANTHER" id="PTHR12907:SF26">
    <property type="entry name" value="HIF PROLYL HYDROXYLASE, ISOFORM C"/>
    <property type="match status" value="1"/>
</dbReference>
<evidence type="ECO:0000259" key="7">
    <source>
        <dbReference type="PROSITE" id="PS51471"/>
    </source>
</evidence>
<keyword evidence="2" id="KW-0479">Metal-binding</keyword>
<dbReference type="Pfam" id="PF13640">
    <property type="entry name" value="2OG-FeII_Oxy_3"/>
    <property type="match status" value="1"/>
</dbReference>
<evidence type="ECO:0000256" key="6">
    <source>
        <dbReference type="ARBA" id="ARBA00023004"/>
    </source>
</evidence>
<reference evidence="8 9" key="1">
    <citation type="submission" date="2020-08" db="EMBL/GenBank/DDBJ databases">
        <title>Genomic Encyclopedia of Type Strains, Phase IV (KMG-IV): sequencing the most valuable type-strain genomes for metagenomic binning, comparative biology and taxonomic classification.</title>
        <authorList>
            <person name="Goeker M."/>
        </authorList>
    </citation>
    <scope>NUCLEOTIDE SEQUENCE [LARGE SCALE GENOMIC DNA]</scope>
    <source>
        <strain evidence="8 9">DSM 27165</strain>
    </source>
</reference>
<keyword evidence="5" id="KW-0560">Oxidoreductase</keyword>
<evidence type="ECO:0000256" key="3">
    <source>
        <dbReference type="ARBA" id="ARBA00022896"/>
    </source>
</evidence>
<dbReference type="GO" id="GO:0008198">
    <property type="term" value="F:ferrous iron binding"/>
    <property type="evidence" value="ECO:0007669"/>
    <property type="project" value="TreeGrafter"/>
</dbReference>
<comment type="caution">
    <text evidence="8">The sequence shown here is derived from an EMBL/GenBank/DDBJ whole genome shotgun (WGS) entry which is preliminary data.</text>
</comment>
<evidence type="ECO:0000313" key="8">
    <source>
        <dbReference type="EMBL" id="MBB5016785.1"/>
    </source>
</evidence>
<feature type="domain" description="Fe2OG dioxygenase" evidence="7">
    <location>
        <begin position="100"/>
        <end position="203"/>
    </location>
</feature>
<protein>
    <submittedName>
        <fullName evidence="8">SM-20-related protein</fullName>
    </submittedName>
</protein>
<dbReference type="RefSeq" id="WP_184033554.1">
    <property type="nucleotide sequence ID" value="NZ_JACHHY010000001.1"/>
</dbReference>
<accession>A0A840MGX9</accession>
<dbReference type="InterPro" id="IPR006620">
    <property type="entry name" value="Pro_4_hyd_alph"/>
</dbReference>
<evidence type="ECO:0000256" key="2">
    <source>
        <dbReference type="ARBA" id="ARBA00022723"/>
    </source>
</evidence>
<dbReference type="GO" id="GO:0031543">
    <property type="term" value="F:peptidyl-proline dioxygenase activity"/>
    <property type="evidence" value="ECO:0007669"/>
    <property type="project" value="TreeGrafter"/>
</dbReference>
<dbReference type="AlphaFoldDB" id="A0A840MGX9"/>
<dbReference type="InterPro" id="IPR005123">
    <property type="entry name" value="Oxoglu/Fe-dep_dioxygenase_dom"/>
</dbReference>
<dbReference type="GO" id="GO:0071456">
    <property type="term" value="P:cellular response to hypoxia"/>
    <property type="evidence" value="ECO:0007669"/>
    <property type="project" value="TreeGrafter"/>
</dbReference>
<comment type="cofactor">
    <cofactor evidence="1">
        <name>L-ascorbate</name>
        <dbReference type="ChEBI" id="CHEBI:38290"/>
    </cofactor>
</comment>
<dbReference type="Proteomes" id="UP000575898">
    <property type="component" value="Unassembled WGS sequence"/>
</dbReference>
<evidence type="ECO:0000256" key="1">
    <source>
        <dbReference type="ARBA" id="ARBA00001961"/>
    </source>
</evidence>
<dbReference type="PANTHER" id="PTHR12907">
    <property type="entry name" value="EGL NINE HOMOLOG-RELATED"/>
    <property type="match status" value="1"/>
</dbReference>
<organism evidence="8 9">
    <name type="scientific">Chitinivorax tropicus</name>
    <dbReference type="NCBI Taxonomy" id="714531"/>
    <lineage>
        <taxon>Bacteria</taxon>
        <taxon>Pseudomonadati</taxon>
        <taxon>Pseudomonadota</taxon>
        <taxon>Betaproteobacteria</taxon>
        <taxon>Chitinivorax</taxon>
    </lineage>
</organism>